<gene>
    <name evidence="3" type="ORF">DFH07DRAFT_974997</name>
</gene>
<dbReference type="AlphaFoldDB" id="A0AAD7H527"/>
<proteinExistence type="predicted"/>
<organism evidence="3 4">
    <name type="scientific">Mycena maculata</name>
    <dbReference type="NCBI Taxonomy" id="230809"/>
    <lineage>
        <taxon>Eukaryota</taxon>
        <taxon>Fungi</taxon>
        <taxon>Dikarya</taxon>
        <taxon>Basidiomycota</taxon>
        <taxon>Agaricomycotina</taxon>
        <taxon>Agaricomycetes</taxon>
        <taxon>Agaricomycetidae</taxon>
        <taxon>Agaricales</taxon>
        <taxon>Marasmiineae</taxon>
        <taxon>Mycenaceae</taxon>
        <taxon>Mycena</taxon>
    </lineage>
</organism>
<dbReference type="EMBL" id="JARJLG010000443">
    <property type="protein sequence ID" value="KAJ7712196.1"/>
    <property type="molecule type" value="Genomic_DNA"/>
</dbReference>
<feature type="region of interest" description="Disordered" evidence="2">
    <location>
        <begin position="281"/>
        <end position="306"/>
    </location>
</feature>
<accession>A0AAD7H527</accession>
<keyword evidence="1" id="KW-0175">Coiled coil</keyword>
<feature type="coiled-coil region" evidence="1">
    <location>
        <begin position="223"/>
        <end position="250"/>
    </location>
</feature>
<evidence type="ECO:0000313" key="4">
    <source>
        <dbReference type="Proteomes" id="UP001215280"/>
    </source>
</evidence>
<evidence type="ECO:0000313" key="3">
    <source>
        <dbReference type="EMBL" id="KAJ7712196.1"/>
    </source>
</evidence>
<feature type="region of interest" description="Disordered" evidence="2">
    <location>
        <begin position="424"/>
        <end position="445"/>
    </location>
</feature>
<reference evidence="3" key="1">
    <citation type="submission" date="2023-03" db="EMBL/GenBank/DDBJ databases">
        <title>Massive genome expansion in bonnet fungi (Mycena s.s.) driven by repeated elements and novel gene families across ecological guilds.</title>
        <authorList>
            <consortium name="Lawrence Berkeley National Laboratory"/>
            <person name="Harder C.B."/>
            <person name="Miyauchi S."/>
            <person name="Viragh M."/>
            <person name="Kuo A."/>
            <person name="Thoen E."/>
            <person name="Andreopoulos B."/>
            <person name="Lu D."/>
            <person name="Skrede I."/>
            <person name="Drula E."/>
            <person name="Henrissat B."/>
            <person name="Morin E."/>
            <person name="Kohler A."/>
            <person name="Barry K."/>
            <person name="LaButti K."/>
            <person name="Morin E."/>
            <person name="Salamov A."/>
            <person name="Lipzen A."/>
            <person name="Mereny Z."/>
            <person name="Hegedus B."/>
            <person name="Baldrian P."/>
            <person name="Stursova M."/>
            <person name="Weitz H."/>
            <person name="Taylor A."/>
            <person name="Grigoriev I.V."/>
            <person name="Nagy L.G."/>
            <person name="Martin F."/>
            <person name="Kauserud H."/>
        </authorList>
    </citation>
    <scope>NUCLEOTIDE SEQUENCE</scope>
    <source>
        <strain evidence="3">CBHHK188m</strain>
    </source>
</reference>
<evidence type="ECO:0000256" key="1">
    <source>
        <dbReference type="SAM" id="Coils"/>
    </source>
</evidence>
<comment type="caution">
    <text evidence="3">The sequence shown here is derived from an EMBL/GenBank/DDBJ whole genome shotgun (WGS) entry which is preliminary data.</text>
</comment>
<protein>
    <submittedName>
        <fullName evidence="3">Uncharacterized protein</fullName>
    </submittedName>
</protein>
<name>A0AAD7H527_9AGAR</name>
<evidence type="ECO:0000256" key="2">
    <source>
        <dbReference type="SAM" id="MobiDB-lite"/>
    </source>
</evidence>
<keyword evidence="4" id="KW-1185">Reference proteome</keyword>
<sequence>MDPSPTPEYTNLKRAAKTDVDDLVRKYPAFAPLQASKHISQLEDLVSSLQAKLEEATEVGKSMRIVSGEKDLSVERLTSMGSTILKLTKKLDECHIQSELAEIESQVTLAQEQLHMNFKREVESQVEKRLEDKATVRYYMTQLEKQKEFNDQNEKKRQHTFIENTLRLDLFKAEMAAELTALKGKLDLSKGQLDKSATSKRLTMATDYIRKVNGQKEEWTAEKTSLKTHIRTMQQRIEELETRLHQQGARVGGSSQIGADAPNGMNATQSHVPVPLAYIAPHGAARPDSPQPLPLNEPTTINADEKSRIKIQTDFRRFIHHTLRISKDGDATQIKDVTVAAEAYAAGSGPPPTDIDATEFSVFLGSTVATDVPKHSWNVAAGRLLVAAFLQKHPNYSCMKLDLQAQFETRLIRLKKALQKQIMEDTPTETAGSQREVAPLDVESQGRPRRVIPMKPVPYTGPRRRPGFDTVLVLRATGESSSGRVVSAAARPTTASDSHSKSSAKTNVWRAYKSTTKRTWHKERYGIVPMFGLFLDSVLKRMVPTNVVFILNPTLTRSIKSEFVYF</sequence>
<dbReference type="Proteomes" id="UP001215280">
    <property type="component" value="Unassembled WGS sequence"/>
</dbReference>